<dbReference type="AlphaFoldDB" id="X1G472"/>
<comment type="caution">
    <text evidence="1">The sequence shown here is derived from an EMBL/GenBank/DDBJ whole genome shotgun (WGS) entry which is preliminary data.</text>
</comment>
<dbReference type="EMBL" id="BARU01008069">
    <property type="protein sequence ID" value="GAH36374.1"/>
    <property type="molecule type" value="Genomic_DNA"/>
</dbReference>
<gene>
    <name evidence="1" type="ORF">S03H2_15856</name>
</gene>
<evidence type="ECO:0000313" key="1">
    <source>
        <dbReference type="EMBL" id="GAH36374.1"/>
    </source>
</evidence>
<accession>X1G472</accession>
<protein>
    <submittedName>
        <fullName evidence="1">Uncharacterized protein</fullName>
    </submittedName>
</protein>
<proteinExistence type="predicted"/>
<sequence>MDAQKIKNVLEVLTRNVDKLTDNVNPDFITPANEIADCFAIDDYFGQVIKSCSQLIQASVEA</sequence>
<feature type="non-terminal residue" evidence="1">
    <location>
        <position position="62"/>
    </location>
</feature>
<organism evidence="1">
    <name type="scientific">marine sediment metagenome</name>
    <dbReference type="NCBI Taxonomy" id="412755"/>
    <lineage>
        <taxon>unclassified sequences</taxon>
        <taxon>metagenomes</taxon>
        <taxon>ecological metagenomes</taxon>
    </lineage>
</organism>
<name>X1G472_9ZZZZ</name>
<reference evidence="1" key="1">
    <citation type="journal article" date="2014" name="Front. Microbiol.">
        <title>High frequency of phylogenetically diverse reductive dehalogenase-homologous genes in deep subseafloor sedimentary metagenomes.</title>
        <authorList>
            <person name="Kawai M."/>
            <person name="Futagami T."/>
            <person name="Toyoda A."/>
            <person name="Takaki Y."/>
            <person name="Nishi S."/>
            <person name="Hori S."/>
            <person name="Arai W."/>
            <person name="Tsubouchi T."/>
            <person name="Morono Y."/>
            <person name="Uchiyama I."/>
            <person name="Ito T."/>
            <person name="Fujiyama A."/>
            <person name="Inagaki F."/>
            <person name="Takami H."/>
        </authorList>
    </citation>
    <scope>NUCLEOTIDE SEQUENCE</scope>
    <source>
        <strain evidence="1">Expedition CK06-06</strain>
    </source>
</reference>